<sequence length="254" mass="29420">MKNSEQITQFEKYSPMSYLDHKLTSWGRMLCDTENKESYTSNYAVVYRNENIDEIIMEVEEYYDSRNIVPKIFNRLGSVELDILKPYFINHGYAIREFDMEFMTLDANSIEDKIAEKPEIKTINPPLEGREYSLAIEQDNGKTYGVKLLNKQLASGSKMFFAYDEFKKPVSMALAEKYSNVVYISDVYTTSSMRCKGYGMAVVNNIIQHYDNSLIYLYTDNPDAASIYRKLGFSGESVSSWWAIKGSLPEWCME</sequence>
<protein>
    <submittedName>
        <fullName evidence="2">GNAT family N-acetyltransferase</fullName>
    </submittedName>
</protein>
<dbReference type="RefSeq" id="WP_179238604.1">
    <property type="nucleotide sequence ID" value="NZ_JACBNQ010000014.1"/>
</dbReference>
<gene>
    <name evidence="2" type="ORF">HZF24_12190</name>
</gene>
<dbReference type="AlphaFoldDB" id="A0A974BKL2"/>
<proteinExistence type="predicted"/>
<evidence type="ECO:0000259" key="1">
    <source>
        <dbReference type="PROSITE" id="PS51186"/>
    </source>
</evidence>
<reference evidence="2" key="1">
    <citation type="submission" date="2020-07" db="EMBL/GenBank/DDBJ databases">
        <title>Genomic analysis of a strain of Sedimentibacter Hydroxybenzoicus DSM7310.</title>
        <authorList>
            <person name="Ma S."/>
        </authorList>
    </citation>
    <scope>NUCLEOTIDE SEQUENCE</scope>
    <source>
        <strain evidence="2">DSM 7310</strain>
    </source>
</reference>
<dbReference type="EMBL" id="JACBNQ010000014">
    <property type="protein sequence ID" value="NYB74898.1"/>
    <property type="molecule type" value="Genomic_DNA"/>
</dbReference>
<dbReference type="PROSITE" id="PS51186">
    <property type="entry name" value="GNAT"/>
    <property type="match status" value="1"/>
</dbReference>
<evidence type="ECO:0000313" key="2">
    <source>
        <dbReference type="EMBL" id="NYB74898.1"/>
    </source>
</evidence>
<dbReference type="InterPro" id="IPR016181">
    <property type="entry name" value="Acyl_CoA_acyltransferase"/>
</dbReference>
<name>A0A974BKL2_SEDHY</name>
<dbReference type="InterPro" id="IPR000182">
    <property type="entry name" value="GNAT_dom"/>
</dbReference>
<dbReference type="SUPFAM" id="SSF55729">
    <property type="entry name" value="Acyl-CoA N-acyltransferases (Nat)"/>
    <property type="match status" value="1"/>
</dbReference>
<dbReference type="Gene3D" id="3.40.630.30">
    <property type="match status" value="1"/>
</dbReference>
<dbReference type="Pfam" id="PF00583">
    <property type="entry name" value="Acetyltransf_1"/>
    <property type="match status" value="1"/>
</dbReference>
<comment type="caution">
    <text evidence="2">The sequence shown here is derived from an EMBL/GenBank/DDBJ whole genome shotgun (WGS) entry which is preliminary data.</text>
</comment>
<dbReference type="Proteomes" id="UP000611629">
    <property type="component" value="Unassembled WGS sequence"/>
</dbReference>
<evidence type="ECO:0000313" key="3">
    <source>
        <dbReference type="Proteomes" id="UP000611629"/>
    </source>
</evidence>
<feature type="domain" description="N-acetyltransferase" evidence="1">
    <location>
        <begin position="118"/>
        <end position="254"/>
    </location>
</feature>
<organism evidence="2 3">
    <name type="scientific">Sedimentibacter hydroxybenzoicus DSM 7310</name>
    <dbReference type="NCBI Taxonomy" id="1123245"/>
    <lineage>
        <taxon>Bacteria</taxon>
        <taxon>Bacillati</taxon>
        <taxon>Bacillota</taxon>
        <taxon>Tissierellia</taxon>
        <taxon>Sedimentibacter</taxon>
    </lineage>
</organism>
<accession>A0A974BKL2</accession>
<keyword evidence="3" id="KW-1185">Reference proteome</keyword>
<dbReference type="GO" id="GO:0016747">
    <property type="term" value="F:acyltransferase activity, transferring groups other than amino-acyl groups"/>
    <property type="evidence" value="ECO:0007669"/>
    <property type="project" value="InterPro"/>
</dbReference>